<protein>
    <submittedName>
        <fullName evidence="9">Adenosine 3'-phospho 5'-phosphosulfate transporter 1</fullName>
    </submittedName>
</protein>
<dbReference type="Proteomes" id="UP000186817">
    <property type="component" value="Unassembled WGS sequence"/>
</dbReference>
<organism evidence="9 10">
    <name type="scientific">Symbiodinium microadriaticum</name>
    <name type="common">Dinoflagellate</name>
    <name type="synonym">Zooxanthella microadriatica</name>
    <dbReference type="NCBI Taxonomy" id="2951"/>
    <lineage>
        <taxon>Eukaryota</taxon>
        <taxon>Sar</taxon>
        <taxon>Alveolata</taxon>
        <taxon>Dinophyceae</taxon>
        <taxon>Suessiales</taxon>
        <taxon>Symbiodiniaceae</taxon>
        <taxon>Symbiodinium</taxon>
    </lineage>
</organism>
<feature type="region of interest" description="Disordered" evidence="6">
    <location>
        <begin position="598"/>
        <end position="625"/>
    </location>
</feature>
<keyword evidence="10" id="KW-1185">Reference proteome</keyword>
<comment type="subcellular location">
    <subcellularLocation>
        <location evidence="1">Membrane</location>
        <topology evidence="1">Multi-pass membrane protein</topology>
    </subcellularLocation>
</comment>
<feature type="transmembrane region" description="Helical" evidence="7">
    <location>
        <begin position="309"/>
        <end position="327"/>
    </location>
</feature>
<dbReference type="PANTHER" id="PTHR10778">
    <property type="entry name" value="SOLUTE CARRIER FAMILY 35 MEMBER B"/>
    <property type="match status" value="1"/>
</dbReference>
<dbReference type="OrthoDB" id="5835829at2759"/>
<dbReference type="GO" id="GO:0005789">
    <property type="term" value="C:endoplasmic reticulum membrane"/>
    <property type="evidence" value="ECO:0007669"/>
    <property type="project" value="TreeGrafter"/>
</dbReference>
<dbReference type="Pfam" id="PF05050">
    <property type="entry name" value="Methyltransf_21"/>
    <property type="match status" value="1"/>
</dbReference>
<dbReference type="GO" id="GO:0046964">
    <property type="term" value="F:3'-phosphoadenosine 5'-phosphosulfate transmembrane transporter activity"/>
    <property type="evidence" value="ECO:0007669"/>
    <property type="project" value="TreeGrafter"/>
</dbReference>
<evidence type="ECO:0000256" key="7">
    <source>
        <dbReference type="SAM" id="Phobius"/>
    </source>
</evidence>
<keyword evidence="4 7" id="KW-1133">Transmembrane helix</keyword>
<dbReference type="SUPFAM" id="SSF53335">
    <property type="entry name" value="S-adenosyl-L-methionine-dependent methyltransferases"/>
    <property type="match status" value="1"/>
</dbReference>
<feature type="transmembrane region" description="Helical" evidence="7">
    <location>
        <begin position="443"/>
        <end position="464"/>
    </location>
</feature>
<dbReference type="InterPro" id="IPR013657">
    <property type="entry name" value="SCL35B1-4/HUT1"/>
</dbReference>
<dbReference type="InterPro" id="IPR006342">
    <property type="entry name" value="FkbM_mtfrase"/>
</dbReference>
<dbReference type="InterPro" id="IPR029063">
    <property type="entry name" value="SAM-dependent_MTases_sf"/>
</dbReference>
<evidence type="ECO:0000313" key="9">
    <source>
        <dbReference type="EMBL" id="OLP98876.1"/>
    </source>
</evidence>
<gene>
    <name evidence="9" type="primary">slc35b2</name>
    <name evidence="9" type="ORF">AK812_SmicGene18625</name>
</gene>
<feature type="transmembrane region" description="Helical" evidence="7">
    <location>
        <begin position="476"/>
        <end position="497"/>
    </location>
</feature>
<accession>A0A1Q9DUN4</accession>
<dbReference type="GO" id="GO:0000139">
    <property type="term" value="C:Golgi membrane"/>
    <property type="evidence" value="ECO:0007669"/>
    <property type="project" value="TreeGrafter"/>
</dbReference>
<reference evidence="9 10" key="1">
    <citation type="submission" date="2016-02" db="EMBL/GenBank/DDBJ databases">
        <title>Genome analysis of coral dinoflagellate symbionts highlights evolutionary adaptations to a symbiotic lifestyle.</title>
        <authorList>
            <person name="Aranda M."/>
            <person name="Li Y."/>
            <person name="Liew Y.J."/>
            <person name="Baumgarten S."/>
            <person name="Simakov O."/>
            <person name="Wilson M."/>
            <person name="Piel J."/>
            <person name="Ashoor H."/>
            <person name="Bougouffa S."/>
            <person name="Bajic V.B."/>
            <person name="Ryu T."/>
            <person name="Ravasi T."/>
            <person name="Bayer T."/>
            <person name="Micklem G."/>
            <person name="Kim H."/>
            <person name="Bhak J."/>
            <person name="Lajeunesse T.C."/>
            <person name="Voolstra C.R."/>
        </authorList>
    </citation>
    <scope>NUCLEOTIDE SEQUENCE [LARGE SCALE GENOMIC DNA]</scope>
    <source>
        <strain evidence="9 10">CCMP2467</strain>
    </source>
</reference>
<evidence type="ECO:0000256" key="1">
    <source>
        <dbReference type="ARBA" id="ARBA00004141"/>
    </source>
</evidence>
<feature type="transmembrane region" description="Helical" evidence="7">
    <location>
        <begin position="406"/>
        <end position="423"/>
    </location>
</feature>
<evidence type="ECO:0000256" key="5">
    <source>
        <dbReference type="ARBA" id="ARBA00023136"/>
    </source>
</evidence>
<evidence type="ECO:0000256" key="3">
    <source>
        <dbReference type="ARBA" id="ARBA00022692"/>
    </source>
</evidence>
<evidence type="ECO:0000313" key="10">
    <source>
        <dbReference type="Proteomes" id="UP000186817"/>
    </source>
</evidence>
<keyword evidence="3 7" id="KW-0812">Transmembrane</keyword>
<dbReference type="Pfam" id="PF08449">
    <property type="entry name" value="UAA"/>
    <property type="match status" value="1"/>
</dbReference>
<dbReference type="AlphaFoldDB" id="A0A1Q9DUN4"/>
<feature type="domain" description="Methyltransferase FkbM" evidence="8">
    <location>
        <begin position="58"/>
        <end position="203"/>
    </location>
</feature>
<dbReference type="EMBL" id="LSRX01000382">
    <property type="protein sequence ID" value="OLP98876.1"/>
    <property type="molecule type" value="Genomic_DNA"/>
</dbReference>
<name>A0A1Q9DUN4_SYMMI</name>
<proteinExistence type="predicted"/>
<keyword evidence="2" id="KW-0813">Transport</keyword>
<feature type="transmembrane region" description="Helical" evidence="7">
    <location>
        <begin position="564"/>
        <end position="586"/>
    </location>
</feature>
<evidence type="ECO:0000256" key="6">
    <source>
        <dbReference type="SAM" id="MobiDB-lite"/>
    </source>
</evidence>
<dbReference type="Gene3D" id="3.40.50.150">
    <property type="entry name" value="Vaccinia Virus protein VP39"/>
    <property type="match status" value="1"/>
</dbReference>
<evidence type="ECO:0000256" key="2">
    <source>
        <dbReference type="ARBA" id="ARBA00022448"/>
    </source>
</evidence>
<dbReference type="PANTHER" id="PTHR10778:SF13">
    <property type="entry name" value="ADENOSINE 3'-PHOSPHO 5'-PHOSPHOSULFATE TRANSPORTER 1"/>
    <property type="match status" value="1"/>
</dbReference>
<dbReference type="NCBIfam" id="TIGR01444">
    <property type="entry name" value="fkbM_fam"/>
    <property type="match status" value="1"/>
</dbReference>
<evidence type="ECO:0000256" key="4">
    <source>
        <dbReference type="ARBA" id="ARBA00022989"/>
    </source>
</evidence>
<keyword evidence="5 7" id="KW-0472">Membrane</keyword>
<comment type="caution">
    <text evidence="9">The sequence shown here is derived from an EMBL/GenBank/DDBJ whole genome shotgun (WGS) entry which is preliminary data.</text>
</comment>
<sequence>MSGKSGASLGSLDGYIEQLEEKFGNKADFTTSHLIMSWYAKQDRCGDGPGHNALVLLAGANKGQSTSNVLSACPRARMHIFEIVPKLFEQQQKRFKDSPWDKVQTFHITAPAEGVELAGLYEAAGRWRNAPQLEETVETVTLAGLLLELGIRSQVNYVLIDVEGKEPNVIRGMGLETNRQMFPLFQYELGGTWSDSRHDTGQWGQYGIAMYLKALGYALYLMGGDGGQDAKKLILLHVEPEFFRWVCWRPEAFVDGNLLVVHPTFVDPGLWEEIQKHAVEAKPQASEGDDEARPSEGGAEICSYVLSAYVARCEVGVILSLLVYGLLQERGIMTESYNNQEPLRARAPVWKYAIVSLSNVFASSCQYEALKYVSFTVQMLGKSFKMIPVMLWGIVIDGKSCSSQDWLVAVAITGGVLDFLVMGPTSSHRLQHAPEYDRPGYGYFLLVSFLALDGLTSTLQEKLFKEHQTTISNQWLYVNVCSCIITGLLLLAEGAFLPSLHFLFQHHVFATDTVVLSSSAVVSQFFIYAQVQEFGALAYAATMNARQVFSILGSYAQFGHSITGLQIMGLLLVFVALGYNSIRIAIESSMPEKRRILQEAAPEDSDSKLTGSRPPPGEAFVDAVP</sequence>
<evidence type="ECO:0000259" key="8">
    <source>
        <dbReference type="Pfam" id="PF05050"/>
    </source>
</evidence>